<protein>
    <recommendedName>
        <fullName evidence="3">ATP-grasp domain-containing protein</fullName>
    </recommendedName>
</protein>
<dbReference type="Gene3D" id="3.30.470.20">
    <property type="entry name" value="ATP-grasp fold, B domain"/>
    <property type="match status" value="1"/>
</dbReference>
<gene>
    <name evidence="4" type="ORF">Bpfe_031158</name>
</gene>
<evidence type="ECO:0000256" key="1">
    <source>
        <dbReference type="PROSITE-ProRule" id="PRU00409"/>
    </source>
</evidence>
<feature type="compositionally biased region" description="Basic residues" evidence="2">
    <location>
        <begin position="360"/>
        <end position="369"/>
    </location>
</feature>
<dbReference type="EMBL" id="JASAOG010000449">
    <property type="protein sequence ID" value="KAK0039405.1"/>
    <property type="molecule type" value="Genomic_DNA"/>
</dbReference>
<dbReference type="InterPro" id="IPR011761">
    <property type="entry name" value="ATP-grasp"/>
</dbReference>
<proteinExistence type="predicted"/>
<evidence type="ECO:0000313" key="4">
    <source>
        <dbReference type="EMBL" id="KAK0039405.1"/>
    </source>
</evidence>
<feature type="compositionally biased region" description="Basic and acidic residues" evidence="2">
    <location>
        <begin position="342"/>
        <end position="359"/>
    </location>
</feature>
<keyword evidence="5" id="KW-1185">Reference proteome</keyword>
<evidence type="ECO:0000259" key="3">
    <source>
        <dbReference type="PROSITE" id="PS50975"/>
    </source>
</evidence>
<keyword evidence="1" id="KW-0067">ATP-binding</keyword>
<dbReference type="PANTHER" id="PTHR21621">
    <property type="entry name" value="RIBOSOMAL PROTEIN S6 MODIFICATION PROTEIN"/>
    <property type="match status" value="1"/>
</dbReference>
<dbReference type="Proteomes" id="UP001233172">
    <property type="component" value="Unassembled WGS sequence"/>
</dbReference>
<reference evidence="4" key="2">
    <citation type="submission" date="2023-04" db="EMBL/GenBank/DDBJ databases">
        <authorList>
            <person name="Bu L."/>
            <person name="Lu L."/>
            <person name="Laidemitt M.R."/>
            <person name="Zhang S.M."/>
            <person name="Mutuku M."/>
            <person name="Mkoji G."/>
            <person name="Steinauer M."/>
            <person name="Loker E.S."/>
        </authorList>
    </citation>
    <scope>NUCLEOTIDE SEQUENCE</scope>
    <source>
        <strain evidence="4">KasaAsao</strain>
        <tissue evidence="4">Whole Snail</tissue>
    </source>
</reference>
<evidence type="ECO:0000313" key="5">
    <source>
        <dbReference type="Proteomes" id="UP001233172"/>
    </source>
</evidence>
<reference evidence="4" key="1">
    <citation type="journal article" date="2023" name="PLoS Negl. Trop. Dis.">
        <title>A genome sequence for Biomphalaria pfeifferi, the major vector snail for the human-infecting parasite Schistosoma mansoni.</title>
        <authorList>
            <person name="Bu L."/>
            <person name="Lu L."/>
            <person name="Laidemitt M.R."/>
            <person name="Zhang S.M."/>
            <person name="Mutuku M."/>
            <person name="Mkoji G."/>
            <person name="Steinauer M."/>
            <person name="Loker E.S."/>
        </authorList>
    </citation>
    <scope>NUCLEOTIDE SEQUENCE</scope>
    <source>
        <strain evidence="4">KasaAsao</strain>
    </source>
</reference>
<dbReference type="GO" id="GO:0005737">
    <property type="term" value="C:cytoplasm"/>
    <property type="evidence" value="ECO:0007669"/>
    <property type="project" value="TreeGrafter"/>
</dbReference>
<dbReference type="SUPFAM" id="SSF56059">
    <property type="entry name" value="Glutathione synthetase ATP-binding domain-like"/>
    <property type="match status" value="1"/>
</dbReference>
<sequence>MKRVGILAGREVTFPESIIKAINERGNGEVVAEMVKVGGIRMDEEKRYDVIIDRISHEVPYYRATLKRFALEGTYIINNPFWWSADDKFFNFSLAQKIGVAIPKTVLLPQEKYIQDITSESLRNLEFPIDWQGIVDYVGFPAFLKPFDGGGWKNVSKIWSLEELWHVYNQTGTLCMTLQEGIEYDQFVRCYCVGKEKVLIMPYDPSQPYLSGMQYVNVDDYLTPELHARVEKDCITICEALGYDLNTIEFAIKDGIPYAIDFMNPAPDAELASVGEYNHNWIVNTMTDFIFKKIEAGLETPEYRWSAMLNAPADAKKKITAKPKTEKAVKEIKAEKTVKAEKAVKEVKATAKKKAEPKAAKSKKAGNAE</sequence>
<comment type="caution">
    <text evidence="4">The sequence shown here is derived from an EMBL/GenBank/DDBJ whole genome shotgun (WGS) entry which is preliminary data.</text>
</comment>
<dbReference type="PROSITE" id="PS50975">
    <property type="entry name" value="ATP_GRASP"/>
    <property type="match status" value="1"/>
</dbReference>
<dbReference type="GO" id="GO:0005524">
    <property type="term" value="F:ATP binding"/>
    <property type="evidence" value="ECO:0007669"/>
    <property type="project" value="UniProtKB-UniRule"/>
</dbReference>
<feature type="domain" description="ATP-grasp" evidence="3">
    <location>
        <begin position="92"/>
        <end position="295"/>
    </location>
</feature>
<organism evidence="4 5">
    <name type="scientific">Biomphalaria pfeifferi</name>
    <name type="common">Bloodfluke planorb</name>
    <name type="synonym">Freshwater snail</name>
    <dbReference type="NCBI Taxonomy" id="112525"/>
    <lineage>
        <taxon>Eukaryota</taxon>
        <taxon>Metazoa</taxon>
        <taxon>Spiralia</taxon>
        <taxon>Lophotrochozoa</taxon>
        <taxon>Mollusca</taxon>
        <taxon>Gastropoda</taxon>
        <taxon>Heterobranchia</taxon>
        <taxon>Euthyneura</taxon>
        <taxon>Panpulmonata</taxon>
        <taxon>Hygrophila</taxon>
        <taxon>Lymnaeoidea</taxon>
        <taxon>Planorbidae</taxon>
        <taxon>Biomphalaria</taxon>
    </lineage>
</organism>
<name>A0AAD8AR63_BIOPF</name>
<dbReference type="GO" id="GO:0018169">
    <property type="term" value="F:ribosomal S6-glutamic acid ligase activity"/>
    <property type="evidence" value="ECO:0007669"/>
    <property type="project" value="TreeGrafter"/>
</dbReference>
<keyword evidence="1" id="KW-0547">Nucleotide-binding</keyword>
<evidence type="ECO:0000256" key="2">
    <source>
        <dbReference type="SAM" id="MobiDB-lite"/>
    </source>
</evidence>
<dbReference type="PANTHER" id="PTHR21621:SF0">
    <property type="entry name" value="BETA-CITRYLGLUTAMATE SYNTHASE B-RELATED"/>
    <property type="match status" value="1"/>
</dbReference>
<accession>A0AAD8AR63</accession>
<feature type="region of interest" description="Disordered" evidence="2">
    <location>
        <begin position="342"/>
        <end position="369"/>
    </location>
</feature>
<dbReference type="GO" id="GO:0046872">
    <property type="term" value="F:metal ion binding"/>
    <property type="evidence" value="ECO:0007669"/>
    <property type="project" value="InterPro"/>
</dbReference>
<dbReference type="AlphaFoldDB" id="A0AAD8AR63"/>